<dbReference type="EMBL" id="JAVDQD010000002">
    <property type="protein sequence ID" value="MDR6238883.1"/>
    <property type="molecule type" value="Genomic_DNA"/>
</dbReference>
<proteinExistence type="predicted"/>
<reference evidence="1" key="1">
    <citation type="submission" date="2023-07" db="EMBL/GenBank/DDBJ databases">
        <title>Genomic Encyclopedia of Type Strains, Phase IV (KMG-IV): sequencing the most valuable type-strain genomes for metagenomic binning, comparative biology and taxonomic classification.</title>
        <authorList>
            <person name="Goeker M."/>
        </authorList>
    </citation>
    <scope>NUCLEOTIDE SEQUENCE</scope>
    <source>
        <strain evidence="1">DSM 26174</strain>
    </source>
</reference>
<dbReference type="Proteomes" id="UP001185092">
    <property type="component" value="Unassembled WGS sequence"/>
</dbReference>
<keyword evidence="2" id="KW-1185">Reference proteome</keyword>
<comment type="caution">
    <text evidence="1">The sequence shown here is derived from an EMBL/GenBank/DDBJ whole genome shotgun (WGS) entry which is preliminary data.</text>
</comment>
<gene>
    <name evidence="1" type="ORF">HNQ88_001920</name>
</gene>
<accession>A0AAE3XMW9</accession>
<dbReference type="AlphaFoldDB" id="A0AAE3XMW9"/>
<protein>
    <submittedName>
        <fullName evidence="1">Uncharacterized protein</fullName>
    </submittedName>
</protein>
<evidence type="ECO:0000313" key="1">
    <source>
        <dbReference type="EMBL" id="MDR6238883.1"/>
    </source>
</evidence>
<evidence type="ECO:0000313" key="2">
    <source>
        <dbReference type="Proteomes" id="UP001185092"/>
    </source>
</evidence>
<sequence>MNFNHKYKQMILSRLNYKKLEFEELDTEKHDYVRIEIGISLNHIREKIVKFLSDNYCKNDQVKRVQNAYKKAYWWDYYINGISVDEYMQKHGASDFQIELFFRFMASLNGGVEKEDSFFKLAFQWQRAINIYLMTLFHKFIFIDTCGFPAMILDLTDLIIKSFIQRGGACIEVAYPHYYPNSYSQELALNISKKAKVIKIGEMKIVS</sequence>
<organism evidence="1 2">
    <name type="scientific">Aureibacter tunicatorum</name>
    <dbReference type="NCBI Taxonomy" id="866807"/>
    <lineage>
        <taxon>Bacteria</taxon>
        <taxon>Pseudomonadati</taxon>
        <taxon>Bacteroidota</taxon>
        <taxon>Cytophagia</taxon>
        <taxon>Cytophagales</taxon>
        <taxon>Persicobacteraceae</taxon>
        <taxon>Aureibacter</taxon>
    </lineage>
</organism>
<dbReference type="RefSeq" id="WP_309938387.1">
    <property type="nucleotide sequence ID" value="NZ_AP025305.1"/>
</dbReference>
<name>A0AAE3XMW9_9BACT</name>